<evidence type="ECO:0000259" key="3">
    <source>
        <dbReference type="Pfam" id="PF02397"/>
    </source>
</evidence>
<dbReference type="GO" id="GO:0016780">
    <property type="term" value="F:phosphotransferase activity, for other substituted phosphate groups"/>
    <property type="evidence" value="ECO:0007669"/>
    <property type="project" value="TreeGrafter"/>
</dbReference>
<feature type="transmembrane region" description="Helical" evidence="2">
    <location>
        <begin position="12"/>
        <end position="36"/>
    </location>
</feature>
<comment type="similarity">
    <text evidence="1">Belongs to the bacterial sugar transferase family.</text>
</comment>
<dbReference type="InterPro" id="IPR003362">
    <property type="entry name" value="Bact_transf"/>
</dbReference>
<reference evidence="5" key="1">
    <citation type="submission" date="2016-10" db="EMBL/GenBank/DDBJ databases">
        <authorList>
            <person name="Varghese N."/>
            <person name="Submissions S."/>
        </authorList>
    </citation>
    <scope>NUCLEOTIDE SEQUENCE [LARGE SCALE GENOMIC DNA]</scope>
    <source>
        <strain evidence="5">DSM 28881</strain>
    </source>
</reference>
<gene>
    <name evidence="4" type="ORF">SAMN05443431_101505</name>
</gene>
<name>A0A1I3JQ67_9FLAO</name>
<dbReference type="Pfam" id="PF02397">
    <property type="entry name" value="Bac_transf"/>
    <property type="match status" value="1"/>
</dbReference>
<keyword evidence="2" id="KW-0812">Transmembrane</keyword>
<dbReference type="Proteomes" id="UP000199559">
    <property type="component" value="Unassembled WGS sequence"/>
</dbReference>
<evidence type="ECO:0000256" key="1">
    <source>
        <dbReference type="ARBA" id="ARBA00006464"/>
    </source>
</evidence>
<dbReference type="RefSeq" id="WP_090837191.1">
    <property type="nucleotide sequence ID" value="NZ_FORM01000001.1"/>
</dbReference>
<accession>A0A1I3JQ67</accession>
<evidence type="ECO:0000313" key="4">
    <source>
        <dbReference type="EMBL" id="SFI62409.1"/>
    </source>
</evidence>
<dbReference type="STRING" id="1144750.SAMN05443431_101505"/>
<feature type="domain" description="Bacterial sugar transferase" evidence="3">
    <location>
        <begin position="8"/>
        <end position="184"/>
    </location>
</feature>
<dbReference type="PANTHER" id="PTHR30576">
    <property type="entry name" value="COLANIC BIOSYNTHESIS UDP-GLUCOSE LIPID CARRIER TRANSFERASE"/>
    <property type="match status" value="1"/>
</dbReference>
<keyword evidence="2" id="KW-0472">Membrane</keyword>
<dbReference type="AlphaFoldDB" id="A0A1I3JQ67"/>
<dbReference type="PANTHER" id="PTHR30576:SF20">
    <property type="entry name" value="QUINOVOSAMINEPHOSPHOTRANSFERAE-RELATED"/>
    <property type="match status" value="1"/>
</dbReference>
<keyword evidence="4" id="KW-0808">Transferase</keyword>
<keyword evidence="2" id="KW-1133">Transmembrane helix</keyword>
<proteinExistence type="inferred from homology"/>
<evidence type="ECO:0000256" key="2">
    <source>
        <dbReference type="SAM" id="Phobius"/>
    </source>
</evidence>
<evidence type="ECO:0000313" key="5">
    <source>
        <dbReference type="Proteomes" id="UP000199559"/>
    </source>
</evidence>
<dbReference type="EMBL" id="FORM01000001">
    <property type="protein sequence ID" value="SFI62409.1"/>
    <property type="molecule type" value="Genomic_DNA"/>
</dbReference>
<keyword evidence="5" id="KW-1185">Reference proteome</keyword>
<protein>
    <submittedName>
        <fullName evidence="4">Sugar transferase involved in LPS biosynthesis (Colanic, teichoic acid)</fullName>
    </submittedName>
</protein>
<sequence>MKFYKCIKRFCDFVVSLILLILFSWFLLILILVASLDTKSLGVFVQSRIGYRNKSFIIYKLKTYRSNQSISKIGAFLRRYKLDELPQLFNVLIGDMSFVGPRPDVSGFADTLQGGDAIILSVKPGITGPATIYFRNEEVLLAKQSNPEFYNKNIIWPKKIALNTKYVKEMSFKQDIYYLVKTFYIKYEF</sequence>
<organism evidence="4 5">
    <name type="scientific">Olleya namhaensis</name>
    <dbReference type="NCBI Taxonomy" id="1144750"/>
    <lineage>
        <taxon>Bacteria</taxon>
        <taxon>Pseudomonadati</taxon>
        <taxon>Bacteroidota</taxon>
        <taxon>Flavobacteriia</taxon>
        <taxon>Flavobacteriales</taxon>
        <taxon>Flavobacteriaceae</taxon>
    </lineage>
</organism>